<sequence>ITYMVHQQVFRGLLTFRTVGTLGLLLLLPAGILGALYAGTRPFSRIAQGIGSLFLRPEFGRSPTFTRMCATISNSEAHAETLFRKNPKVLVQAIAVSLLNWGCIIIEFWVMFFVLGVKVPAGHLLIIITVARLAFLTPLPGGLGALEAGQVFILELLHLQPALGLSVCILIRIRDVIVGGLGFLLLSRFLAHAEES</sequence>
<feature type="non-terminal residue" evidence="7">
    <location>
        <position position="1"/>
    </location>
</feature>
<protein>
    <recommendedName>
        <fullName evidence="9">TIGR00374 family protein</fullName>
    </recommendedName>
</protein>
<evidence type="ECO:0000256" key="5">
    <source>
        <dbReference type="ARBA" id="ARBA00023136"/>
    </source>
</evidence>
<gene>
    <name evidence="7" type="ORF">GF339_04080</name>
</gene>
<keyword evidence="5 6" id="KW-0472">Membrane</keyword>
<comment type="subcellular location">
    <subcellularLocation>
        <location evidence="1">Cell membrane</location>
        <topology evidence="1">Multi-pass membrane protein</topology>
    </subcellularLocation>
</comment>
<evidence type="ECO:0000256" key="6">
    <source>
        <dbReference type="SAM" id="Phobius"/>
    </source>
</evidence>
<feature type="transmembrane region" description="Helical" evidence="6">
    <location>
        <begin position="12"/>
        <end position="38"/>
    </location>
</feature>
<evidence type="ECO:0000256" key="3">
    <source>
        <dbReference type="ARBA" id="ARBA00022692"/>
    </source>
</evidence>
<comment type="caution">
    <text evidence="7">The sequence shown here is derived from an EMBL/GenBank/DDBJ whole genome shotgun (WGS) entry which is preliminary data.</text>
</comment>
<evidence type="ECO:0000256" key="4">
    <source>
        <dbReference type="ARBA" id="ARBA00022989"/>
    </source>
</evidence>
<evidence type="ECO:0000313" key="7">
    <source>
        <dbReference type="EMBL" id="MBD3323738.1"/>
    </source>
</evidence>
<reference evidence="7" key="1">
    <citation type="submission" date="2019-11" db="EMBL/GenBank/DDBJ databases">
        <title>Microbial mats filling the niche in hypersaline microbial mats.</title>
        <authorList>
            <person name="Wong H.L."/>
            <person name="Macleod F.I."/>
            <person name="White R.A. III"/>
            <person name="Burns B.P."/>
        </authorList>
    </citation>
    <scope>NUCLEOTIDE SEQUENCE</scope>
    <source>
        <strain evidence="7">Rbin_158</strain>
    </source>
</reference>
<proteinExistence type="predicted"/>
<accession>A0A9D5JT53</accession>
<dbReference type="Pfam" id="PF03706">
    <property type="entry name" value="LPG_synthase_TM"/>
    <property type="match status" value="1"/>
</dbReference>
<dbReference type="EMBL" id="WJJP01000125">
    <property type="protein sequence ID" value="MBD3323738.1"/>
    <property type="molecule type" value="Genomic_DNA"/>
</dbReference>
<dbReference type="GO" id="GO:0005886">
    <property type="term" value="C:plasma membrane"/>
    <property type="evidence" value="ECO:0007669"/>
    <property type="project" value="UniProtKB-SubCell"/>
</dbReference>
<dbReference type="AlphaFoldDB" id="A0A9D5JT53"/>
<organism evidence="7 8">
    <name type="scientific">candidate division KSB3 bacterium</name>
    <dbReference type="NCBI Taxonomy" id="2044937"/>
    <lineage>
        <taxon>Bacteria</taxon>
        <taxon>candidate division KSB3</taxon>
    </lineage>
</organism>
<dbReference type="Proteomes" id="UP000649604">
    <property type="component" value="Unassembled WGS sequence"/>
</dbReference>
<evidence type="ECO:0000256" key="1">
    <source>
        <dbReference type="ARBA" id="ARBA00004651"/>
    </source>
</evidence>
<feature type="transmembrane region" description="Helical" evidence="6">
    <location>
        <begin position="124"/>
        <end position="143"/>
    </location>
</feature>
<keyword evidence="2" id="KW-1003">Cell membrane</keyword>
<keyword evidence="4 6" id="KW-1133">Transmembrane helix</keyword>
<name>A0A9D5JT53_9BACT</name>
<feature type="transmembrane region" description="Helical" evidence="6">
    <location>
        <begin position="89"/>
        <end position="117"/>
    </location>
</feature>
<dbReference type="InterPro" id="IPR022791">
    <property type="entry name" value="L-PG_synthase/AglD"/>
</dbReference>
<evidence type="ECO:0000256" key="2">
    <source>
        <dbReference type="ARBA" id="ARBA00022475"/>
    </source>
</evidence>
<evidence type="ECO:0000313" key="8">
    <source>
        <dbReference type="Proteomes" id="UP000649604"/>
    </source>
</evidence>
<keyword evidence="3 6" id="KW-0812">Transmembrane</keyword>
<evidence type="ECO:0008006" key="9">
    <source>
        <dbReference type="Google" id="ProtNLM"/>
    </source>
</evidence>